<protein>
    <submittedName>
        <fullName evidence="1">Uncharacterized protein</fullName>
    </submittedName>
</protein>
<sequence length="11" mass="1128">MLLALPLTVTG</sequence>
<evidence type="ECO:0000313" key="1">
    <source>
        <dbReference type="EMBL" id="JAH83150.1"/>
    </source>
</evidence>
<name>A0A0E9W0R1_ANGAN</name>
<accession>A0A0E9W0R1</accession>
<reference evidence="1" key="1">
    <citation type="submission" date="2014-11" db="EMBL/GenBank/DDBJ databases">
        <authorList>
            <person name="Amaro Gonzalez C."/>
        </authorList>
    </citation>
    <scope>NUCLEOTIDE SEQUENCE</scope>
</reference>
<dbReference type="EMBL" id="GBXM01025427">
    <property type="protein sequence ID" value="JAH83150.1"/>
    <property type="molecule type" value="Transcribed_RNA"/>
</dbReference>
<organism evidence="1">
    <name type="scientific">Anguilla anguilla</name>
    <name type="common">European freshwater eel</name>
    <name type="synonym">Muraena anguilla</name>
    <dbReference type="NCBI Taxonomy" id="7936"/>
    <lineage>
        <taxon>Eukaryota</taxon>
        <taxon>Metazoa</taxon>
        <taxon>Chordata</taxon>
        <taxon>Craniata</taxon>
        <taxon>Vertebrata</taxon>
        <taxon>Euteleostomi</taxon>
        <taxon>Actinopterygii</taxon>
        <taxon>Neopterygii</taxon>
        <taxon>Teleostei</taxon>
        <taxon>Anguilliformes</taxon>
        <taxon>Anguillidae</taxon>
        <taxon>Anguilla</taxon>
    </lineage>
</organism>
<reference evidence="1" key="2">
    <citation type="journal article" date="2015" name="Fish Shellfish Immunol.">
        <title>Early steps in the European eel (Anguilla anguilla)-Vibrio vulnificus interaction in the gills: Role of the RtxA13 toxin.</title>
        <authorList>
            <person name="Callol A."/>
            <person name="Pajuelo D."/>
            <person name="Ebbesson L."/>
            <person name="Teles M."/>
            <person name="MacKenzie S."/>
            <person name="Amaro C."/>
        </authorList>
    </citation>
    <scope>NUCLEOTIDE SEQUENCE</scope>
</reference>
<proteinExistence type="predicted"/>